<feature type="transmembrane region" description="Helical" evidence="1">
    <location>
        <begin position="116"/>
        <end position="136"/>
    </location>
</feature>
<gene>
    <name evidence="2" type="ordered locus">Pcal_2160</name>
</gene>
<dbReference type="KEGG" id="pcl:Pcal_2160"/>
<keyword evidence="3" id="KW-1185">Reference proteome</keyword>
<feature type="transmembrane region" description="Helical" evidence="1">
    <location>
        <begin position="83"/>
        <end position="110"/>
    </location>
</feature>
<organism evidence="2 3">
    <name type="scientific">Pyrobaculum calidifontis (strain DSM 21063 / JCM 11548 / VA1)</name>
    <dbReference type="NCBI Taxonomy" id="410359"/>
    <lineage>
        <taxon>Archaea</taxon>
        <taxon>Thermoproteota</taxon>
        <taxon>Thermoprotei</taxon>
        <taxon>Thermoproteales</taxon>
        <taxon>Thermoproteaceae</taxon>
        <taxon>Pyrobaculum</taxon>
    </lineage>
</organism>
<dbReference type="HOGENOM" id="CLU_1674052_0_0_2"/>
<dbReference type="eggNOG" id="arCOG05457">
    <property type="taxonomic scope" value="Archaea"/>
</dbReference>
<evidence type="ECO:0000313" key="3">
    <source>
        <dbReference type="Proteomes" id="UP000001431"/>
    </source>
</evidence>
<dbReference type="EMBL" id="CP000561">
    <property type="protein sequence ID" value="ABO09575.1"/>
    <property type="molecule type" value="Genomic_DNA"/>
</dbReference>
<dbReference type="Proteomes" id="UP000001431">
    <property type="component" value="Chromosome"/>
</dbReference>
<sequence>MDVITLLAVALAVLVIVVGPVAVPQYATARVEVGSFRITVGGSYYNFPQVYEPLSIVVVVALLAVATYLEYLAKIKVPRLAEVVAALSLFFALPLPHIFVVGSGDIAIVFSNYAKYMSLPVFAVALLLVVVERLALPQSRARVLMDLSTTIEKTEKA</sequence>
<feature type="transmembrane region" description="Helical" evidence="1">
    <location>
        <begin position="53"/>
        <end position="71"/>
    </location>
</feature>
<keyword evidence="1" id="KW-0812">Transmembrane</keyword>
<keyword evidence="1" id="KW-1133">Transmembrane helix</keyword>
<keyword evidence="1" id="KW-0472">Membrane</keyword>
<evidence type="ECO:0000313" key="2">
    <source>
        <dbReference type="EMBL" id="ABO09575.1"/>
    </source>
</evidence>
<protein>
    <submittedName>
        <fullName evidence="2">Uncharacterized protein</fullName>
    </submittedName>
</protein>
<proteinExistence type="predicted"/>
<dbReference type="AlphaFoldDB" id="A3MY58"/>
<evidence type="ECO:0000256" key="1">
    <source>
        <dbReference type="SAM" id="Phobius"/>
    </source>
</evidence>
<accession>A3MY58</accession>
<name>A3MY58_PYRCJ</name>
<reference evidence="2" key="1">
    <citation type="submission" date="2007-02" db="EMBL/GenBank/DDBJ databases">
        <title>Complete sequence of Pyrobaculum calidifontis JCM 11548.</title>
        <authorList>
            <consortium name="US DOE Joint Genome Institute"/>
            <person name="Copeland A."/>
            <person name="Lucas S."/>
            <person name="Lapidus A."/>
            <person name="Barry K."/>
            <person name="Glavina del Rio T."/>
            <person name="Dalin E."/>
            <person name="Tice H."/>
            <person name="Pitluck S."/>
            <person name="Chain P."/>
            <person name="Malfatti S."/>
            <person name="Shin M."/>
            <person name="Vergez L."/>
            <person name="Schmutz J."/>
            <person name="Larimer F."/>
            <person name="Land M."/>
            <person name="Hauser L."/>
            <person name="Kyrpides N."/>
            <person name="Mikhailova N."/>
            <person name="Cozen A.E."/>
            <person name="Fitz-Gibbon S.T."/>
            <person name="House C.H."/>
            <person name="Saltikov C."/>
            <person name="Lowe T.M."/>
            <person name="Richardson P."/>
        </authorList>
    </citation>
    <scope>NUCLEOTIDE SEQUENCE [LARGE SCALE GENOMIC DNA]</scope>
    <source>
        <strain evidence="2">JCM 11548</strain>
    </source>
</reference>